<evidence type="ECO:0000256" key="4">
    <source>
        <dbReference type="ARBA" id="ARBA00048782"/>
    </source>
</evidence>
<accession>A0A848IUG8</accession>
<name>A0A848IUG8_9BACT</name>
<evidence type="ECO:0000313" key="6">
    <source>
        <dbReference type="EMBL" id="NMM47356.1"/>
    </source>
</evidence>
<dbReference type="RefSeq" id="WP_169677984.1">
    <property type="nucleotide sequence ID" value="NZ_JABBNU010000002.1"/>
</dbReference>
<protein>
    <recommendedName>
        <fullName evidence="1">peptide-methionine (S)-S-oxide reductase</fullName>
        <ecNumber evidence="1">1.8.4.11</ecNumber>
    </recommendedName>
</protein>
<dbReference type="Pfam" id="PF01625">
    <property type="entry name" value="PMSR"/>
    <property type="match status" value="1"/>
</dbReference>
<dbReference type="GO" id="GO:0008113">
    <property type="term" value="F:peptide-methionine (S)-S-oxide reductase activity"/>
    <property type="evidence" value="ECO:0007669"/>
    <property type="project" value="UniProtKB-EC"/>
</dbReference>
<dbReference type="Gene3D" id="3.30.1060.10">
    <property type="entry name" value="Peptide methionine sulphoxide reductase MsrA"/>
    <property type="match status" value="1"/>
</dbReference>
<comment type="catalytic activity">
    <reaction evidence="4">
        <text>[thioredoxin]-disulfide + L-methionine + H2O = L-methionine (S)-S-oxide + [thioredoxin]-dithiol</text>
        <dbReference type="Rhea" id="RHEA:19993"/>
        <dbReference type="Rhea" id="RHEA-COMP:10698"/>
        <dbReference type="Rhea" id="RHEA-COMP:10700"/>
        <dbReference type="ChEBI" id="CHEBI:15377"/>
        <dbReference type="ChEBI" id="CHEBI:29950"/>
        <dbReference type="ChEBI" id="CHEBI:50058"/>
        <dbReference type="ChEBI" id="CHEBI:57844"/>
        <dbReference type="ChEBI" id="CHEBI:58772"/>
        <dbReference type="EC" id="1.8.4.11"/>
    </reaction>
</comment>
<dbReference type="Proteomes" id="UP000559010">
    <property type="component" value="Unassembled WGS sequence"/>
</dbReference>
<sequence length="167" mass="19383">MELGLGGGCHWCTEAIFQSLKGVEVVKQGWIASIAPNEAYSEGIYLRFDENNITLREVIYIHLITHSSSSKHSLRNRYRSAIYYFSKDDKSQCEYILSQIKADLNKTIITETLPFKEFKTNKPEQLNYFKTKPTAPFCKTYIIPKLQTIFEFDESLLREEIKKILGK</sequence>
<feature type="domain" description="Peptide methionine sulphoxide reductase MsrA" evidence="5">
    <location>
        <begin position="5"/>
        <end position="138"/>
    </location>
</feature>
<evidence type="ECO:0000256" key="2">
    <source>
        <dbReference type="ARBA" id="ARBA00023002"/>
    </source>
</evidence>
<evidence type="ECO:0000313" key="7">
    <source>
        <dbReference type="Proteomes" id="UP000559010"/>
    </source>
</evidence>
<dbReference type="EMBL" id="JABBNU010000002">
    <property type="protein sequence ID" value="NMM47356.1"/>
    <property type="molecule type" value="Genomic_DNA"/>
</dbReference>
<proteinExistence type="predicted"/>
<evidence type="ECO:0000256" key="1">
    <source>
        <dbReference type="ARBA" id="ARBA00012502"/>
    </source>
</evidence>
<keyword evidence="7" id="KW-1185">Reference proteome</keyword>
<organism evidence="6 7">
    <name type="scientific">Marinigracilibium pacificum</name>
    <dbReference type="NCBI Taxonomy" id="2729599"/>
    <lineage>
        <taxon>Bacteria</taxon>
        <taxon>Pseudomonadati</taxon>
        <taxon>Bacteroidota</taxon>
        <taxon>Cytophagia</taxon>
        <taxon>Cytophagales</taxon>
        <taxon>Flammeovirgaceae</taxon>
        <taxon>Marinigracilibium</taxon>
    </lineage>
</organism>
<dbReference type="InterPro" id="IPR002569">
    <property type="entry name" value="Met_Sox_Rdtase_MsrA_dom"/>
</dbReference>
<evidence type="ECO:0000259" key="5">
    <source>
        <dbReference type="Pfam" id="PF01625"/>
    </source>
</evidence>
<evidence type="ECO:0000256" key="3">
    <source>
        <dbReference type="ARBA" id="ARBA00047806"/>
    </source>
</evidence>
<dbReference type="InterPro" id="IPR036509">
    <property type="entry name" value="Met_Sox_Rdtase_MsrA_sf"/>
</dbReference>
<dbReference type="AlphaFoldDB" id="A0A848IUG8"/>
<dbReference type="PANTHER" id="PTHR43774">
    <property type="entry name" value="PEPTIDE METHIONINE SULFOXIDE REDUCTASE"/>
    <property type="match status" value="1"/>
</dbReference>
<dbReference type="PANTHER" id="PTHR43774:SF1">
    <property type="entry name" value="PEPTIDE METHIONINE SULFOXIDE REDUCTASE MSRA 2"/>
    <property type="match status" value="1"/>
</dbReference>
<gene>
    <name evidence="6" type="ORF">HH304_03025</name>
</gene>
<keyword evidence="2" id="KW-0560">Oxidoreductase</keyword>
<dbReference type="SUPFAM" id="SSF55068">
    <property type="entry name" value="Peptide methionine sulfoxide reductase"/>
    <property type="match status" value="1"/>
</dbReference>
<comment type="caution">
    <text evidence="6">The sequence shown here is derived from an EMBL/GenBank/DDBJ whole genome shotgun (WGS) entry which is preliminary data.</text>
</comment>
<reference evidence="6 7" key="1">
    <citation type="submission" date="2020-04" db="EMBL/GenBank/DDBJ databases">
        <title>Flammeovirgaceae bacterium KN852 isolated from deep sea.</title>
        <authorList>
            <person name="Zhang D.-C."/>
        </authorList>
    </citation>
    <scope>NUCLEOTIDE SEQUENCE [LARGE SCALE GENOMIC DNA]</scope>
    <source>
        <strain evidence="6 7">KN852</strain>
    </source>
</reference>
<dbReference type="EC" id="1.8.4.11" evidence="1"/>
<comment type="catalytic activity">
    <reaction evidence="3">
        <text>L-methionyl-[protein] + [thioredoxin]-disulfide + H2O = L-methionyl-(S)-S-oxide-[protein] + [thioredoxin]-dithiol</text>
        <dbReference type="Rhea" id="RHEA:14217"/>
        <dbReference type="Rhea" id="RHEA-COMP:10698"/>
        <dbReference type="Rhea" id="RHEA-COMP:10700"/>
        <dbReference type="Rhea" id="RHEA-COMP:12313"/>
        <dbReference type="Rhea" id="RHEA-COMP:12315"/>
        <dbReference type="ChEBI" id="CHEBI:15377"/>
        <dbReference type="ChEBI" id="CHEBI:16044"/>
        <dbReference type="ChEBI" id="CHEBI:29950"/>
        <dbReference type="ChEBI" id="CHEBI:44120"/>
        <dbReference type="ChEBI" id="CHEBI:50058"/>
        <dbReference type="EC" id="1.8.4.11"/>
    </reaction>
</comment>